<evidence type="ECO:0000313" key="2">
    <source>
        <dbReference type="Proteomes" id="UP000515873"/>
    </source>
</evidence>
<dbReference type="KEGG" id="dtl:H8F01_21435"/>
<proteinExistence type="predicted"/>
<accession>A0A7G8Q451</accession>
<name>A0A7G8Q451_9GAMM</name>
<gene>
    <name evidence="1" type="ORF">H8F01_21435</name>
</gene>
<evidence type="ECO:0008006" key="3">
    <source>
        <dbReference type="Google" id="ProtNLM"/>
    </source>
</evidence>
<organism evidence="1 2">
    <name type="scientific">Dyella telluris</name>
    <dbReference type="NCBI Taxonomy" id="2763498"/>
    <lineage>
        <taxon>Bacteria</taxon>
        <taxon>Pseudomonadati</taxon>
        <taxon>Pseudomonadota</taxon>
        <taxon>Gammaproteobacteria</taxon>
        <taxon>Lysobacterales</taxon>
        <taxon>Rhodanobacteraceae</taxon>
        <taxon>Dyella</taxon>
    </lineage>
</organism>
<sequence length="166" mass="18684">MMKLVLLAVLAGLAFWHFDVSRRMDDNQIRAAYEADAEAMRRFDADALCERMTDDFSAEQVTRQGDESTQQHFDKPGLCGHLRQSVDMMQRLSAATGGRYALEIAQEVNDIELSADHKQATVQTVSTVRLGGMTLARDRTTEHLIRRHGRILSTGGESRVWAYSPQ</sequence>
<protein>
    <recommendedName>
        <fullName evidence="3">SnoaL-like domain-containing protein</fullName>
    </recommendedName>
</protein>
<keyword evidence="2" id="KW-1185">Reference proteome</keyword>
<reference evidence="1 2" key="1">
    <citation type="submission" date="2020-08" db="EMBL/GenBank/DDBJ databases">
        <title>Dyella sp. G9 isolated from forest soil.</title>
        <authorList>
            <person name="Fu J."/>
            <person name="Qiu L."/>
        </authorList>
    </citation>
    <scope>NUCLEOTIDE SEQUENCE [LARGE SCALE GENOMIC DNA]</scope>
    <source>
        <strain evidence="1 2">G9</strain>
    </source>
</reference>
<dbReference type="EMBL" id="CP060412">
    <property type="protein sequence ID" value="QNK01559.1"/>
    <property type="molecule type" value="Genomic_DNA"/>
</dbReference>
<dbReference type="Proteomes" id="UP000515873">
    <property type="component" value="Chromosome"/>
</dbReference>
<evidence type="ECO:0000313" key="1">
    <source>
        <dbReference type="EMBL" id="QNK01559.1"/>
    </source>
</evidence>
<dbReference type="AlphaFoldDB" id="A0A7G8Q451"/>
<dbReference type="RefSeq" id="WP_187057021.1">
    <property type="nucleotide sequence ID" value="NZ_CP060412.1"/>
</dbReference>